<evidence type="ECO:0000313" key="5">
    <source>
        <dbReference type="Proteomes" id="UP000441455"/>
    </source>
</evidence>
<dbReference type="Gene3D" id="1.10.10.10">
    <property type="entry name" value="Winged helix-like DNA-binding domain superfamily/Winged helix DNA-binding domain"/>
    <property type="match status" value="1"/>
</dbReference>
<dbReference type="InterPro" id="IPR026043">
    <property type="entry name" value="NadR"/>
</dbReference>
<dbReference type="SUPFAM" id="SSF46785">
    <property type="entry name" value="Winged helix' DNA-binding domain"/>
    <property type="match status" value="1"/>
</dbReference>
<keyword evidence="1" id="KW-0479">Metal-binding</keyword>
<feature type="binding site" evidence="1">
    <location>
        <position position="90"/>
    </location>
    <ligand>
        <name>Ni(2+)</name>
        <dbReference type="ChEBI" id="CHEBI:49786"/>
    </ligand>
</feature>
<dbReference type="PIRSF" id="PIRSF037847">
    <property type="entry name" value="NiaR"/>
    <property type="match status" value="1"/>
</dbReference>
<dbReference type="InterPro" id="IPR004173">
    <property type="entry name" value="3H_domain"/>
</dbReference>
<evidence type="ECO:0000256" key="1">
    <source>
        <dbReference type="PIRSR" id="PIRSR037847-1"/>
    </source>
</evidence>
<dbReference type="InterPro" id="IPR035922">
    <property type="entry name" value="3H_dom_sf"/>
</dbReference>
<feature type="domain" description="3H" evidence="2">
    <location>
        <begin position="84"/>
        <end position="174"/>
    </location>
</feature>
<dbReference type="AlphaFoldDB" id="A0A6N7W3H4"/>
<dbReference type="Pfam" id="PF08279">
    <property type="entry name" value="HTH_11"/>
    <property type="match status" value="1"/>
</dbReference>
<dbReference type="Pfam" id="PF02829">
    <property type="entry name" value="3H"/>
    <property type="match status" value="1"/>
</dbReference>
<protein>
    <submittedName>
        <fullName evidence="4">Transcription repressor NadR</fullName>
    </submittedName>
</protein>
<accession>A0A6N7W3H4</accession>
<sequence>MIMDNQMRREKLYEMLENAEAPLTGVALSKALNVTRQIIVGDVALLRSSGKKIISTARGYQLAGEVPEKGFHQEFRCQSRKMDAAELEAELNVVVDNGGIVRGLTLAHEVYGVIQVPMDLYSRRDVRQYMDRLKEEKGPLIVTITQGRHVLQVEARNDEDLEALGEGLKQLGILA</sequence>
<dbReference type="EMBL" id="VULN01000013">
    <property type="protein sequence ID" value="MSS82766.1"/>
    <property type="molecule type" value="Genomic_DNA"/>
</dbReference>
<organism evidence="4 5">
    <name type="scientific">Acidaminococcus fermentans</name>
    <dbReference type="NCBI Taxonomy" id="905"/>
    <lineage>
        <taxon>Bacteria</taxon>
        <taxon>Bacillati</taxon>
        <taxon>Bacillota</taxon>
        <taxon>Negativicutes</taxon>
        <taxon>Acidaminococcales</taxon>
        <taxon>Acidaminococcaceae</taxon>
        <taxon>Acidaminococcus</taxon>
    </lineage>
</organism>
<dbReference type="Proteomes" id="UP000441455">
    <property type="component" value="Unassembled WGS sequence"/>
</dbReference>
<dbReference type="SUPFAM" id="SSF75500">
    <property type="entry name" value="Putative transcriptional regulator TM1602, C-terminal domain"/>
    <property type="match status" value="1"/>
</dbReference>
<evidence type="ECO:0000313" key="4">
    <source>
        <dbReference type="EMBL" id="MSS82766.1"/>
    </source>
</evidence>
<feature type="binding site" evidence="1">
    <location>
        <position position="149"/>
    </location>
    <ligand>
        <name>Ni(2+)</name>
        <dbReference type="ChEBI" id="CHEBI:49786"/>
    </ligand>
</feature>
<evidence type="ECO:0000259" key="3">
    <source>
        <dbReference type="Pfam" id="PF08279"/>
    </source>
</evidence>
<dbReference type="Gene3D" id="3.30.1340.20">
    <property type="entry name" value="3H domain"/>
    <property type="match status" value="1"/>
</dbReference>
<dbReference type="InterPro" id="IPR036388">
    <property type="entry name" value="WH-like_DNA-bd_sf"/>
</dbReference>
<dbReference type="PANTHER" id="PTHR40068:SF1">
    <property type="entry name" value="TRANSCRIPTION REPRESSOR NIAR-RELATED"/>
    <property type="match status" value="1"/>
</dbReference>
<evidence type="ECO:0000259" key="2">
    <source>
        <dbReference type="Pfam" id="PF02829"/>
    </source>
</evidence>
<keyword evidence="1" id="KW-0533">Nickel</keyword>
<reference evidence="4 5" key="1">
    <citation type="submission" date="2019-08" db="EMBL/GenBank/DDBJ databases">
        <title>In-depth cultivation of the pig gut microbiome towards novel bacterial diversity and tailored functional studies.</title>
        <authorList>
            <person name="Wylensek D."/>
            <person name="Hitch T.C.A."/>
            <person name="Clavel T."/>
        </authorList>
    </citation>
    <scope>NUCLEOTIDE SEQUENCE [LARGE SCALE GENOMIC DNA]</scope>
    <source>
        <strain evidence="4 5">WCA-389-WT-5B</strain>
    </source>
</reference>
<dbReference type="InterPro" id="IPR013196">
    <property type="entry name" value="HTH_11"/>
</dbReference>
<comment type="caution">
    <text evidence="4">The sequence shown here is derived from an EMBL/GenBank/DDBJ whole genome shotgun (WGS) entry which is preliminary data.</text>
</comment>
<gene>
    <name evidence="4" type="ORF">FX155_09195</name>
</gene>
<dbReference type="PANTHER" id="PTHR40068">
    <property type="entry name" value="TRANSCRIPTION REPRESSOR NIAR-RELATED"/>
    <property type="match status" value="1"/>
</dbReference>
<proteinExistence type="predicted"/>
<dbReference type="OrthoDB" id="9792661at2"/>
<dbReference type="InterPro" id="IPR036390">
    <property type="entry name" value="WH_DNA-bd_sf"/>
</dbReference>
<feature type="domain" description="Helix-turn-helix type 11" evidence="3">
    <location>
        <begin position="8"/>
        <end position="61"/>
    </location>
</feature>
<name>A0A6N7W3H4_ACIFE</name>
<dbReference type="GO" id="GO:0046872">
    <property type="term" value="F:metal ion binding"/>
    <property type="evidence" value="ECO:0007669"/>
    <property type="project" value="UniProtKB-KW"/>
</dbReference>